<evidence type="ECO:0000313" key="3">
    <source>
        <dbReference type="RefSeq" id="XP_016473401.1"/>
    </source>
</evidence>
<dbReference type="AlphaFoldDB" id="A0A1S4A9Z5"/>
<protein>
    <recommendedName>
        <fullName evidence="2">Reverse transcriptase domain-containing protein</fullName>
    </recommendedName>
</protein>
<sequence length="330" mass="38576">MACCIREAMREVLGVSKGYSGQHKGDWWWNEVVQGTGGQIRREEVISTGQGEREEGSGSGSGEVHKKRDGRVLMGEEQINRRRHTYFHKLLNEEGGRDIVLGELGHSESHRDFRYYRRIKVEEVMGAIRKMSKGRPTISDEIPVEFWRCVGRANLEWLTGFNVIFRMKWILDKWRWSTVVPLYKNKGDIQSYNKYRGIKLLNHTMKVWEMVVVVRVRRTVSIFDNQFGFMPGHLTTEAIHLIRGLVEQYRDRKMNLHIVFIDLEKVYDKVPREVLWRCLEAKGVSVAYIRSLESRGLETETKTEYLKCKFAAKPRKASTKVRLESQVIPK</sequence>
<proteinExistence type="predicted"/>
<dbReference type="PaxDb" id="4097-A0A1S4A9Z5"/>
<gene>
    <name evidence="3" type="primary">LOC107795305</name>
</gene>
<reference evidence="3" key="1">
    <citation type="submission" date="2025-08" db="UniProtKB">
        <authorList>
            <consortium name="RefSeq"/>
        </authorList>
    </citation>
    <scope>IDENTIFICATION</scope>
</reference>
<evidence type="ECO:0000259" key="2">
    <source>
        <dbReference type="Pfam" id="PF00078"/>
    </source>
</evidence>
<dbReference type="InterPro" id="IPR000477">
    <property type="entry name" value="RT_dom"/>
</dbReference>
<dbReference type="OrthoDB" id="1306011at2759"/>
<dbReference type="KEGG" id="nta:107795305"/>
<dbReference type="Pfam" id="PF00078">
    <property type="entry name" value="RVT_1"/>
    <property type="match status" value="1"/>
</dbReference>
<feature type="domain" description="Reverse transcriptase" evidence="2">
    <location>
        <begin position="188"/>
        <end position="292"/>
    </location>
</feature>
<name>A0A1S4A9Z5_TOBAC</name>
<organism evidence="3">
    <name type="scientific">Nicotiana tabacum</name>
    <name type="common">Common tobacco</name>
    <dbReference type="NCBI Taxonomy" id="4097"/>
    <lineage>
        <taxon>Eukaryota</taxon>
        <taxon>Viridiplantae</taxon>
        <taxon>Streptophyta</taxon>
        <taxon>Embryophyta</taxon>
        <taxon>Tracheophyta</taxon>
        <taxon>Spermatophyta</taxon>
        <taxon>Magnoliopsida</taxon>
        <taxon>eudicotyledons</taxon>
        <taxon>Gunneridae</taxon>
        <taxon>Pentapetalae</taxon>
        <taxon>asterids</taxon>
        <taxon>lamiids</taxon>
        <taxon>Solanales</taxon>
        <taxon>Solanaceae</taxon>
        <taxon>Nicotianoideae</taxon>
        <taxon>Nicotianeae</taxon>
        <taxon>Nicotiana</taxon>
    </lineage>
</organism>
<dbReference type="PANTHER" id="PTHR19446">
    <property type="entry name" value="REVERSE TRANSCRIPTASES"/>
    <property type="match status" value="1"/>
</dbReference>
<evidence type="ECO:0000256" key="1">
    <source>
        <dbReference type="SAM" id="MobiDB-lite"/>
    </source>
</evidence>
<accession>A0A1S4A9Z5</accession>
<dbReference type="RefSeq" id="XP_016473401.1">
    <property type="nucleotide sequence ID" value="XM_016617915.1"/>
</dbReference>
<dbReference type="STRING" id="4097.A0A1S4A9Z5"/>
<feature type="compositionally biased region" description="Basic and acidic residues" evidence="1">
    <location>
        <begin position="44"/>
        <end position="56"/>
    </location>
</feature>
<feature type="region of interest" description="Disordered" evidence="1">
    <location>
        <begin position="44"/>
        <end position="68"/>
    </location>
</feature>